<comment type="subcellular location">
    <subcellularLocation>
        <location evidence="1 12">Cell outer membrane</location>
        <topology evidence="1 12">Multi-pass membrane protein</topology>
    </subcellularLocation>
</comment>
<dbReference type="Pfam" id="PF07715">
    <property type="entry name" value="Plug"/>
    <property type="match status" value="1"/>
</dbReference>
<comment type="similarity">
    <text evidence="12 13">Belongs to the TonB-dependent receptor family.</text>
</comment>
<evidence type="ECO:0000256" key="13">
    <source>
        <dbReference type="RuleBase" id="RU003357"/>
    </source>
</evidence>
<feature type="region of interest" description="Disordered" evidence="14">
    <location>
        <begin position="136"/>
        <end position="159"/>
    </location>
</feature>
<keyword evidence="3 12" id="KW-1134">Transmembrane beta strand</keyword>
<evidence type="ECO:0000256" key="8">
    <source>
        <dbReference type="ARBA" id="ARBA00023065"/>
    </source>
</evidence>
<dbReference type="RefSeq" id="WP_203170959.1">
    <property type="nucleotide sequence ID" value="NZ_JAEVLS010000010.1"/>
</dbReference>
<sequence length="923" mass="100046">MLRATIASLLAIAAGSALAQAQDSATPTTNKTASADQALQEFNIAAQPLSQALREYAQQSGDQVVFYSDIGKGREAPAVAGSYTRQEALRRLLENTGLKYRRVNSKTVAISADAPARPQASLQRTSMAAPLRLAQATDTPPAPRAQAQEQGGGRTEQPASDSLFGVEEVIVTGTAVAERTKFESSVAISTFNAEDIAQQAPASSADLISAVPGFWVESTAGTTQGNVFARGIIQDGGYRYVGLMEDGIPIYPVFELSFYNPDQFVRVDETIDRVEALRGGTAPIFTAGAVGGTVNFVTQSAGATPRGAVKLGISDYGMYRGDVAWSAPIGDEWGIALGGYYRTSDGIRDPGYTADEGGQFRAKLGRKFDNGSIEFFGKYIDDRSMFVVPIPLTGNPSDPRGVNGADPGTYSLHSRDLARAGLPVTADEVGLRGSNLEDGIHPQLATIGGKLNWEFNDVVSLTNLLRFTDGEVRFDGIFSDAPPRSGTEFAADRGVAANYSVISTGAAYGADQLVQNHGHWVVNKEYDAIQDDLRLNLELDSHAVTFGAYVADYSMKDAWSLGNLLLMDVSDRPRRLFLPGVTDASGFTKYSTFNLLTDYDAKTYSLYAADEWQVTDALRLDFGVRFDKQDIEGTVRAGSDELPNGDPTDLDGNPATPYDNEVSVIGANRSTVDEDFDNTAFSIGFNYEFTPQQAIFGHYTDSAKLPHFDDVRNGVLQKDQVTNIEVGYKASLESLVVFATLFQTEFDNVPFQDILSSGDTIVRRAETKTRGIELEGEYQPIDALNIRFSITQQDPTYEGFSGSAAGNTGNVIRRIPKTMARITPTYEFMDGAARAYFTYTYAGKRYANDENSIVLPKYHKLDAGVMFDVDAWTFQISGDNLTDEVGLTEGNPRTDVGSGGIGNIYMVRPLFGRSFMGSVTYRW</sequence>
<dbReference type="Gene3D" id="3.55.50.30">
    <property type="match status" value="1"/>
</dbReference>
<feature type="signal peptide" evidence="15">
    <location>
        <begin position="1"/>
        <end position="19"/>
    </location>
</feature>
<gene>
    <name evidence="17" type="ORF">JM946_28985</name>
</gene>
<dbReference type="SMART" id="SM00965">
    <property type="entry name" value="STN"/>
    <property type="match status" value="1"/>
</dbReference>
<keyword evidence="5 12" id="KW-0812">Transmembrane</keyword>
<dbReference type="PROSITE" id="PS52016">
    <property type="entry name" value="TONB_DEPENDENT_REC_3"/>
    <property type="match status" value="1"/>
</dbReference>
<keyword evidence="10 12" id="KW-0472">Membrane</keyword>
<evidence type="ECO:0000256" key="12">
    <source>
        <dbReference type="PROSITE-ProRule" id="PRU01360"/>
    </source>
</evidence>
<proteinExistence type="inferred from homology"/>
<evidence type="ECO:0000256" key="10">
    <source>
        <dbReference type="ARBA" id="ARBA00023136"/>
    </source>
</evidence>
<dbReference type="InterPro" id="IPR011662">
    <property type="entry name" value="Secretin/TonB_short_N"/>
</dbReference>
<protein>
    <submittedName>
        <fullName evidence="17">TonB-dependent receptor</fullName>
    </submittedName>
</protein>
<keyword evidence="2 12" id="KW-0813">Transport</keyword>
<reference evidence="17 18" key="1">
    <citation type="journal article" date="2021" name="Int. J. Syst. Evol. Microbiol.">
        <title>Steroidobacter gossypii sp. nov., isolated from soil of cotton cropping field.</title>
        <authorList>
            <person name="Huang R."/>
            <person name="Yang S."/>
            <person name="Zhen C."/>
            <person name="Liu W."/>
        </authorList>
    </citation>
    <scope>NUCLEOTIDE SEQUENCE [LARGE SCALE GENOMIC DNA]</scope>
    <source>
        <strain evidence="17 18">S1-65</strain>
    </source>
</reference>
<name>A0ABS1X6E0_9GAMM</name>
<dbReference type="PANTHER" id="PTHR32552">
    <property type="entry name" value="FERRICHROME IRON RECEPTOR-RELATED"/>
    <property type="match status" value="1"/>
</dbReference>
<evidence type="ECO:0000256" key="5">
    <source>
        <dbReference type="ARBA" id="ARBA00022692"/>
    </source>
</evidence>
<keyword evidence="18" id="KW-1185">Reference proteome</keyword>
<organism evidence="17 18">
    <name type="scientific">Steroidobacter gossypii</name>
    <dbReference type="NCBI Taxonomy" id="2805490"/>
    <lineage>
        <taxon>Bacteria</taxon>
        <taxon>Pseudomonadati</taxon>
        <taxon>Pseudomonadota</taxon>
        <taxon>Gammaproteobacteria</taxon>
        <taxon>Steroidobacterales</taxon>
        <taxon>Steroidobacteraceae</taxon>
        <taxon>Steroidobacter</taxon>
    </lineage>
</organism>
<comment type="caution">
    <text evidence="17">The sequence shown here is derived from an EMBL/GenBank/DDBJ whole genome shotgun (WGS) entry which is preliminary data.</text>
</comment>
<accession>A0ABS1X6E0</accession>
<dbReference type="InterPro" id="IPR037066">
    <property type="entry name" value="Plug_dom_sf"/>
</dbReference>
<evidence type="ECO:0000256" key="2">
    <source>
        <dbReference type="ARBA" id="ARBA00022448"/>
    </source>
</evidence>
<dbReference type="Pfam" id="PF07660">
    <property type="entry name" value="STN"/>
    <property type="match status" value="1"/>
</dbReference>
<keyword evidence="11 12" id="KW-0998">Cell outer membrane</keyword>
<dbReference type="PANTHER" id="PTHR32552:SF89">
    <property type="entry name" value="CATECHOLATE SIDEROPHORE RECEPTOR FIU"/>
    <property type="match status" value="1"/>
</dbReference>
<evidence type="ECO:0000256" key="15">
    <source>
        <dbReference type="SAM" id="SignalP"/>
    </source>
</evidence>
<dbReference type="InterPro" id="IPR000531">
    <property type="entry name" value="Beta-barrel_TonB"/>
</dbReference>
<evidence type="ECO:0000256" key="1">
    <source>
        <dbReference type="ARBA" id="ARBA00004571"/>
    </source>
</evidence>
<keyword evidence="8" id="KW-0406">Ion transport</keyword>
<dbReference type="Pfam" id="PF00593">
    <property type="entry name" value="TonB_dep_Rec_b-barrel"/>
    <property type="match status" value="1"/>
</dbReference>
<dbReference type="InterPro" id="IPR012910">
    <property type="entry name" value="Plug_dom"/>
</dbReference>
<dbReference type="InterPro" id="IPR039426">
    <property type="entry name" value="TonB-dep_rcpt-like"/>
</dbReference>
<dbReference type="Proteomes" id="UP000661077">
    <property type="component" value="Unassembled WGS sequence"/>
</dbReference>
<keyword evidence="7" id="KW-0408">Iron</keyword>
<dbReference type="Gene3D" id="2.170.130.10">
    <property type="entry name" value="TonB-dependent receptor, plug domain"/>
    <property type="match status" value="1"/>
</dbReference>
<feature type="region of interest" description="Disordered" evidence="14">
    <location>
        <begin position="635"/>
        <end position="655"/>
    </location>
</feature>
<keyword evidence="6 15" id="KW-0732">Signal</keyword>
<evidence type="ECO:0000256" key="4">
    <source>
        <dbReference type="ARBA" id="ARBA00022496"/>
    </source>
</evidence>
<dbReference type="InterPro" id="IPR036942">
    <property type="entry name" value="Beta-barrel_TonB_sf"/>
</dbReference>
<evidence type="ECO:0000256" key="14">
    <source>
        <dbReference type="SAM" id="MobiDB-lite"/>
    </source>
</evidence>
<dbReference type="Gene3D" id="2.40.170.20">
    <property type="entry name" value="TonB-dependent receptor, beta-barrel domain"/>
    <property type="match status" value="1"/>
</dbReference>
<evidence type="ECO:0000313" key="17">
    <source>
        <dbReference type="EMBL" id="MBM0108786.1"/>
    </source>
</evidence>
<evidence type="ECO:0000256" key="3">
    <source>
        <dbReference type="ARBA" id="ARBA00022452"/>
    </source>
</evidence>
<feature type="chain" id="PRO_5046463638" evidence="15">
    <location>
        <begin position="20"/>
        <end position="923"/>
    </location>
</feature>
<evidence type="ECO:0000256" key="7">
    <source>
        <dbReference type="ARBA" id="ARBA00023004"/>
    </source>
</evidence>
<feature type="domain" description="Secretin/TonB short N-terminal" evidence="16">
    <location>
        <begin position="63"/>
        <end position="113"/>
    </location>
</feature>
<dbReference type="EMBL" id="JAEVLS010000010">
    <property type="protein sequence ID" value="MBM0108786.1"/>
    <property type="molecule type" value="Genomic_DNA"/>
</dbReference>
<evidence type="ECO:0000256" key="6">
    <source>
        <dbReference type="ARBA" id="ARBA00022729"/>
    </source>
</evidence>
<keyword evidence="9 13" id="KW-0798">TonB box</keyword>
<dbReference type="SUPFAM" id="SSF56935">
    <property type="entry name" value="Porins"/>
    <property type="match status" value="1"/>
</dbReference>
<evidence type="ECO:0000256" key="11">
    <source>
        <dbReference type="ARBA" id="ARBA00023237"/>
    </source>
</evidence>
<keyword evidence="4" id="KW-0410">Iron transport</keyword>
<keyword evidence="17" id="KW-0675">Receptor</keyword>
<evidence type="ECO:0000313" key="18">
    <source>
        <dbReference type="Proteomes" id="UP000661077"/>
    </source>
</evidence>
<evidence type="ECO:0000256" key="9">
    <source>
        <dbReference type="ARBA" id="ARBA00023077"/>
    </source>
</evidence>
<evidence type="ECO:0000259" key="16">
    <source>
        <dbReference type="SMART" id="SM00965"/>
    </source>
</evidence>